<dbReference type="GO" id="GO:0035438">
    <property type="term" value="F:cyclic-di-GMP binding"/>
    <property type="evidence" value="ECO:0007669"/>
    <property type="project" value="InterPro"/>
</dbReference>
<keyword evidence="7" id="KW-1185">Reference proteome</keyword>
<feature type="domain" description="Type III secretion system flagellar brake protein YcgR PilZN" evidence="5">
    <location>
        <begin position="23"/>
        <end position="107"/>
    </location>
</feature>
<feature type="domain" description="PilZ" evidence="4">
    <location>
        <begin position="115"/>
        <end position="226"/>
    </location>
</feature>
<gene>
    <name evidence="6" type="ORF">C9I28_04410</name>
</gene>
<evidence type="ECO:0000256" key="2">
    <source>
        <dbReference type="ARBA" id="ARBA00022741"/>
    </source>
</evidence>
<dbReference type="InterPro" id="IPR009926">
    <property type="entry name" value="T3SS_YcgR_PilZN"/>
</dbReference>
<keyword evidence="6" id="KW-0966">Cell projection</keyword>
<evidence type="ECO:0000259" key="5">
    <source>
        <dbReference type="Pfam" id="PF12945"/>
    </source>
</evidence>
<keyword evidence="1" id="KW-0973">c-di-GMP</keyword>
<dbReference type="Gene3D" id="2.40.10.220">
    <property type="entry name" value="predicted glycosyltransferase like domains"/>
    <property type="match status" value="1"/>
</dbReference>
<evidence type="ECO:0000313" key="7">
    <source>
        <dbReference type="Proteomes" id="UP000240505"/>
    </source>
</evidence>
<dbReference type="Gene3D" id="2.30.110.10">
    <property type="entry name" value="Electron Transport, Fmn-binding Protein, Chain A"/>
    <property type="match status" value="1"/>
</dbReference>
<sequence length="237" mass="26223">MSSSAPAGDNAPRVYEFEQMNLQVGGRVQFITHRTLKPIQHFSSVVGWVKDEYLIVKIPFENGAPIALNEGDKLTLRVFSGVNVCSFSCVVQRVFQRPLYYAHVTFPDQIQGTNLRTAMRVKVDIPAQLKGSAGIDQRVFIVNLSVSGALVETAHELAQNTGDVVLRFTLITQPGNREVMVTTKAIIRNAGTAKAPGPNLPPLFSYGLQFVDLDHAHYLMLQNLTYEALIADRQKIV</sequence>
<keyword evidence="3" id="KW-0975">Bacterial flagellum</keyword>
<dbReference type="Pfam" id="PF12945">
    <property type="entry name" value="PilZNR"/>
    <property type="match status" value="1"/>
</dbReference>
<keyword evidence="6" id="KW-0282">Flagellum</keyword>
<accession>A0A2R4C603</accession>
<dbReference type="OrthoDB" id="8526570at2"/>
<keyword evidence="6" id="KW-0969">Cilium</keyword>
<protein>
    <submittedName>
        <fullName evidence="6">Flagellar brake protein</fullName>
    </submittedName>
</protein>
<dbReference type="EMBL" id="CP028324">
    <property type="protein sequence ID" value="AVR95043.1"/>
    <property type="molecule type" value="Genomic_DNA"/>
</dbReference>
<proteinExistence type="predicted"/>
<dbReference type="SUPFAM" id="SSF141371">
    <property type="entry name" value="PilZ domain-like"/>
    <property type="match status" value="2"/>
</dbReference>
<evidence type="ECO:0000256" key="1">
    <source>
        <dbReference type="ARBA" id="ARBA00022636"/>
    </source>
</evidence>
<evidence type="ECO:0000259" key="4">
    <source>
        <dbReference type="Pfam" id="PF07238"/>
    </source>
</evidence>
<evidence type="ECO:0000256" key="3">
    <source>
        <dbReference type="ARBA" id="ARBA00023143"/>
    </source>
</evidence>
<dbReference type="InterPro" id="IPR012349">
    <property type="entry name" value="Split_barrel_FMN-bd"/>
</dbReference>
<name>A0A2R4C603_9BURK</name>
<dbReference type="AlphaFoldDB" id="A0A2R4C603"/>
<dbReference type="Pfam" id="PF07238">
    <property type="entry name" value="PilZ"/>
    <property type="match status" value="1"/>
</dbReference>
<reference evidence="6 7" key="1">
    <citation type="submission" date="2018-03" db="EMBL/GenBank/DDBJ databases">
        <title>Massilia armeniaca sp. nov., isolated from desert soil.</title>
        <authorList>
            <person name="Huang H."/>
            <person name="Ren M."/>
        </authorList>
    </citation>
    <scope>NUCLEOTIDE SEQUENCE [LARGE SCALE GENOMIC DNA]</scope>
    <source>
        <strain evidence="6 7">ZMN-3</strain>
    </source>
</reference>
<dbReference type="RefSeq" id="WP_107140394.1">
    <property type="nucleotide sequence ID" value="NZ_CP028324.1"/>
</dbReference>
<dbReference type="Proteomes" id="UP000240505">
    <property type="component" value="Chromosome"/>
</dbReference>
<organism evidence="6 7">
    <name type="scientific">Pseudoduganella armeniaca</name>
    <dbReference type="NCBI Taxonomy" id="2072590"/>
    <lineage>
        <taxon>Bacteria</taxon>
        <taxon>Pseudomonadati</taxon>
        <taxon>Pseudomonadota</taxon>
        <taxon>Betaproteobacteria</taxon>
        <taxon>Burkholderiales</taxon>
        <taxon>Oxalobacteraceae</taxon>
        <taxon>Telluria group</taxon>
        <taxon>Pseudoduganella</taxon>
    </lineage>
</organism>
<evidence type="ECO:0000313" key="6">
    <source>
        <dbReference type="EMBL" id="AVR95043.1"/>
    </source>
</evidence>
<dbReference type="KEGG" id="masz:C9I28_04410"/>
<dbReference type="InterPro" id="IPR009875">
    <property type="entry name" value="PilZ_domain"/>
</dbReference>
<keyword evidence="2" id="KW-0547">Nucleotide-binding</keyword>